<dbReference type="Proteomes" id="UP000636709">
    <property type="component" value="Unassembled WGS sequence"/>
</dbReference>
<proteinExistence type="predicted"/>
<accession>A0A835KGQ8</accession>
<dbReference type="EMBL" id="JACEFO010001613">
    <property type="protein sequence ID" value="KAF8730764.1"/>
    <property type="molecule type" value="Genomic_DNA"/>
</dbReference>
<comment type="subcellular location">
    <subcellularLocation>
        <location evidence="1">Nucleus</location>
    </subcellularLocation>
</comment>
<feature type="domain" description="PHD-type" evidence="6">
    <location>
        <begin position="61"/>
        <end position="111"/>
    </location>
</feature>
<dbReference type="SMART" id="SM00249">
    <property type="entry name" value="PHD"/>
    <property type="match status" value="1"/>
</dbReference>
<name>A0A835KGQ8_9POAL</name>
<keyword evidence="8" id="KW-1185">Reference proteome</keyword>
<evidence type="ECO:0000256" key="1">
    <source>
        <dbReference type="ARBA" id="ARBA00004123"/>
    </source>
</evidence>
<dbReference type="GO" id="GO:0008270">
    <property type="term" value="F:zinc ion binding"/>
    <property type="evidence" value="ECO:0007669"/>
    <property type="project" value="UniProtKB-KW"/>
</dbReference>
<evidence type="ECO:0000259" key="6">
    <source>
        <dbReference type="PROSITE" id="PS50016"/>
    </source>
</evidence>
<dbReference type="GO" id="GO:0005634">
    <property type="term" value="C:nucleus"/>
    <property type="evidence" value="ECO:0007669"/>
    <property type="project" value="UniProtKB-SubCell"/>
</dbReference>
<dbReference type="GO" id="GO:0000785">
    <property type="term" value="C:chromatin"/>
    <property type="evidence" value="ECO:0007669"/>
    <property type="project" value="TreeGrafter"/>
</dbReference>
<reference evidence="7" key="1">
    <citation type="submission" date="2020-07" db="EMBL/GenBank/DDBJ databases">
        <title>Genome sequence and genetic diversity analysis of an under-domesticated orphan crop, white fonio (Digitaria exilis).</title>
        <authorList>
            <person name="Bennetzen J.L."/>
            <person name="Chen S."/>
            <person name="Ma X."/>
            <person name="Wang X."/>
            <person name="Yssel A.E.J."/>
            <person name="Chaluvadi S.R."/>
            <person name="Johnson M."/>
            <person name="Gangashetty P."/>
            <person name="Hamidou F."/>
            <person name="Sanogo M.D."/>
            <person name="Zwaenepoel A."/>
            <person name="Wallace J."/>
            <person name="Van De Peer Y."/>
            <person name="Van Deynze A."/>
        </authorList>
    </citation>
    <scope>NUCLEOTIDE SEQUENCE</scope>
    <source>
        <tissue evidence="7">Leaves</tissue>
    </source>
</reference>
<dbReference type="PROSITE" id="PS50016">
    <property type="entry name" value="ZF_PHD_2"/>
    <property type="match status" value="1"/>
</dbReference>
<dbReference type="SUPFAM" id="SSF57903">
    <property type="entry name" value="FYVE/PHD zinc finger"/>
    <property type="match status" value="1"/>
</dbReference>
<sequence>MAELRRKRTAAAAPSVEPLTPLRYASLADILRRSPSGGLVVPALAPRALSPGPVGIYEDDDVVCDGCGSGDREEQLLLCDRCGRGRHTFCLRPVSVEIPDGAWFCDDCAPPPPAAVPVVKS</sequence>
<dbReference type="InterPro" id="IPR011011">
    <property type="entry name" value="Znf_FYVE_PHD"/>
</dbReference>
<comment type="caution">
    <text evidence="7">The sequence shown here is derived from an EMBL/GenBank/DDBJ whole genome shotgun (WGS) entry which is preliminary data.</text>
</comment>
<evidence type="ECO:0000256" key="2">
    <source>
        <dbReference type="ARBA" id="ARBA00022723"/>
    </source>
</evidence>
<keyword evidence="4" id="KW-0862">Zinc</keyword>
<dbReference type="Gene3D" id="3.30.40.10">
    <property type="entry name" value="Zinc/RING finger domain, C3HC4 (zinc finger)"/>
    <property type="match status" value="1"/>
</dbReference>
<dbReference type="PANTHER" id="PTHR45915:SF2">
    <property type="entry name" value="TOUTATIS, ISOFORM E"/>
    <property type="match status" value="1"/>
</dbReference>
<evidence type="ECO:0000256" key="5">
    <source>
        <dbReference type="PROSITE-ProRule" id="PRU00146"/>
    </source>
</evidence>
<dbReference type="InterPro" id="IPR001965">
    <property type="entry name" value="Znf_PHD"/>
</dbReference>
<dbReference type="InterPro" id="IPR013083">
    <property type="entry name" value="Znf_RING/FYVE/PHD"/>
</dbReference>
<dbReference type="OrthoDB" id="1428361at2759"/>
<evidence type="ECO:0000256" key="3">
    <source>
        <dbReference type="ARBA" id="ARBA00022771"/>
    </source>
</evidence>
<organism evidence="7 8">
    <name type="scientific">Digitaria exilis</name>
    <dbReference type="NCBI Taxonomy" id="1010633"/>
    <lineage>
        <taxon>Eukaryota</taxon>
        <taxon>Viridiplantae</taxon>
        <taxon>Streptophyta</taxon>
        <taxon>Embryophyta</taxon>
        <taxon>Tracheophyta</taxon>
        <taxon>Spermatophyta</taxon>
        <taxon>Magnoliopsida</taxon>
        <taxon>Liliopsida</taxon>
        <taxon>Poales</taxon>
        <taxon>Poaceae</taxon>
        <taxon>PACMAD clade</taxon>
        <taxon>Panicoideae</taxon>
        <taxon>Panicodae</taxon>
        <taxon>Paniceae</taxon>
        <taxon>Anthephorinae</taxon>
        <taxon>Digitaria</taxon>
    </lineage>
</organism>
<evidence type="ECO:0000313" key="8">
    <source>
        <dbReference type="Proteomes" id="UP000636709"/>
    </source>
</evidence>
<keyword evidence="2" id="KW-0479">Metal-binding</keyword>
<dbReference type="Pfam" id="PF00628">
    <property type="entry name" value="PHD"/>
    <property type="match status" value="1"/>
</dbReference>
<gene>
    <name evidence="7" type="ORF">HU200_016627</name>
</gene>
<evidence type="ECO:0000256" key="4">
    <source>
        <dbReference type="ARBA" id="ARBA00022833"/>
    </source>
</evidence>
<evidence type="ECO:0000313" key="7">
    <source>
        <dbReference type="EMBL" id="KAF8730764.1"/>
    </source>
</evidence>
<dbReference type="PANTHER" id="PTHR45915">
    <property type="entry name" value="TRANSCRIPTION INTERMEDIARY FACTOR"/>
    <property type="match status" value="1"/>
</dbReference>
<dbReference type="InterPro" id="IPR019787">
    <property type="entry name" value="Znf_PHD-finger"/>
</dbReference>
<keyword evidence="3 5" id="KW-0863">Zinc-finger</keyword>
<protein>
    <recommendedName>
        <fullName evidence="6">PHD-type domain-containing protein</fullName>
    </recommendedName>
</protein>
<dbReference type="AlphaFoldDB" id="A0A835KGQ8"/>